<keyword evidence="14" id="KW-0511">Multifunctional enzyme</keyword>
<comment type="catalytic activity">
    <reaction evidence="15 17">
        <text>L-glutamate 5-semialdehyde + phosphate + NADP(+) = L-glutamyl 5-phosphate + NADPH + H(+)</text>
        <dbReference type="Rhea" id="RHEA:19541"/>
        <dbReference type="ChEBI" id="CHEBI:15378"/>
        <dbReference type="ChEBI" id="CHEBI:43474"/>
        <dbReference type="ChEBI" id="CHEBI:57783"/>
        <dbReference type="ChEBI" id="CHEBI:58066"/>
        <dbReference type="ChEBI" id="CHEBI:58274"/>
        <dbReference type="ChEBI" id="CHEBI:58349"/>
        <dbReference type="EC" id="1.2.1.41"/>
    </reaction>
</comment>
<dbReference type="InterPro" id="IPR001057">
    <property type="entry name" value="Glu/AcGlu_kinase"/>
</dbReference>
<dbReference type="Gene3D" id="3.40.309.10">
    <property type="entry name" value="Aldehyde Dehydrogenase, Chain A, domain 2"/>
    <property type="match status" value="1"/>
</dbReference>
<keyword evidence="8 17" id="KW-0808">Transferase</keyword>
<comment type="caution">
    <text evidence="20">The sequence shown here is derived from an EMBL/GenBank/DDBJ whole genome shotgun (WGS) entry which is preliminary data.</text>
</comment>
<feature type="domain" description="Aspartate/glutamate/uridylate kinase" evidence="19">
    <location>
        <begin position="51"/>
        <end position="306"/>
    </location>
</feature>
<keyword evidence="21" id="KW-1185">Reference proteome</keyword>
<keyword evidence="5" id="KW-0963">Cytoplasm</keyword>
<dbReference type="GO" id="GO:0005524">
    <property type="term" value="F:ATP binding"/>
    <property type="evidence" value="ECO:0007669"/>
    <property type="project" value="UniProtKB-UniRule"/>
</dbReference>
<keyword evidence="7 17" id="KW-0641">Proline biosynthesis</keyword>
<dbReference type="InterPro" id="IPR005715">
    <property type="entry name" value="Glu_5kinase/COase_Synthase"/>
</dbReference>
<dbReference type="Gene3D" id="3.40.1160.10">
    <property type="entry name" value="Acetylglutamate kinase-like"/>
    <property type="match status" value="1"/>
</dbReference>
<evidence type="ECO:0000256" key="7">
    <source>
        <dbReference type="ARBA" id="ARBA00022650"/>
    </source>
</evidence>
<dbReference type="GO" id="GO:0004349">
    <property type="term" value="F:glutamate 5-kinase activity"/>
    <property type="evidence" value="ECO:0007669"/>
    <property type="project" value="UniProtKB-UniRule"/>
</dbReference>
<dbReference type="Pfam" id="PF00696">
    <property type="entry name" value="AA_kinase"/>
    <property type="match status" value="1"/>
</dbReference>
<dbReference type="PROSITE" id="PS00902">
    <property type="entry name" value="GLUTAMATE_5_KINASE"/>
    <property type="match status" value="1"/>
</dbReference>
<dbReference type="Proteomes" id="UP000593567">
    <property type="component" value="Unassembled WGS sequence"/>
</dbReference>
<evidence type="ECO:0000256" key="13">
    <source>
        <dbReference type="ARBA" id="ARBA00023002"/>
    </source>
</evidence>
<sequence length="768" mass="83924">MLLFVERCYLFIMLHRFATSKKLLSWQVSVPKKHLHQKIACIDRSDLKNAKRVVIKLGSAVITREDECGIALGRLASIVEQTSELYLSGNQPLVITSGAIAFGKQKLQQELFMSRSMRQTLITNRTNSKSDSLVEPRACAAVGQGGLMSLYESMFAQYGIRTAQVLVTKPDLYHESSRKNLTSTLNELLRLNIIPIVNTNDAVAPPPEKDLDLAGVISIKDNDSLAARLAVEVDADVMLLLSDVDGIYTSPPGTDGSRLLPTYCPSSDASLVTFSGKSRVGLGGMDSKVKAATWALEHGINVVICNGSAQHTIKAIMSGRKIGTFFTNVQQTSSPPEQQAAQARQGSQILQSLESEKRADIIYSLANLLVDRQDDILAANRRDIEIAKEQGMDGPMLARLILTPSKLASLAGGLRQIAATSHSVLGQVKKHTMISEDMDLAQITVPIGVLLIIFESRPDCLPQIAALAISSGNGLLLKGGSEAMHSNILLHSLVQEALEPHAPKETIALVNKREDIHDLLQLKEHIDLVIPRGSKELVNRIQTESAGIPVLGHSEGVCHVYIDSDSDPSMALNIIRDSKCDYPAACNAMETLLVHRDLIRTSFFDDLLEMFRSENVRVLAGPRLSSMLSFGPPLATSMKTEYSDLVCSVEAVDSVNEAINHIHKYGSSHTDTIVTNDDQRAEFFLQNTDSAVVMRNASTRFSDGYRFGLGAEVGISTTRIHARGPVGVEGLLTTKWILRANGQTVQEFSAGERKYIHQDLPIKESMQM</sequence>
<evidence type="ECO:0000256" key="9">
    <source>
        <dbReference type="ARBA" id="ARBA00022741"/>
    </source>
</evidence>
<keyword evidence="10 17" id="KW-0418">Kinase</keyword>
<dbReference type="InterPro" id="IPR015590">
    <property type="entry name" value="Aldehyde_DH_dom"/>
</dbReference>
<dbReference type="HAMAP" id="MF_00412">
    <property type="entry name" value="ProA"/>
    <property type="match status" value="1"/>
</dbReference>
<accession>A0A7J7JIU2</accession>
<dbReference type="GO" id="GO:0055129">
    <property type="term" value="P:L-proline biosynthetic process"/>
    <property type="evidence" value="ECO:0007669"/>
    <property type="project" value="UniProtKB-UniRule"/>
</dbReference>
<comment type="catalytic activity">
    <reaction evidence="16 17">
        <text>L-glutamate + ATP = L-glutamyl 5-phosphate + ADP</text>
        <dbReference type="Rhea" id="RHEA:14877"/>
        <dbReference type="ChEBI" id="CHEBI:29985"/>
        <dbReference type="ChEBI" id="CHEBI:30616"/>
        <dbReference type="ChEBI" id="CHEBI:58274"/>
        <dbReference type="ChEBI" id="CHEBI:456216"/>
        <dbReference type="EC" id="2.7.2.11"/>
    </reaction>
</comment>
<keyword evidence="9 17" id="KW-0547">Nucleotide-binding</keyword>
<comment type="similarity">
    <text evidence="3 17">In the C-terminal section; belongs to the gamma-glutamyl phosphate reductase family.</text>
</comment>
<evidence type="ECO:0000259" key="19">
    <source>
        <dbReference type="Pfam" id="PF00696"/>
    </source>
</evidence>
<keyword evidence="6 17" id="KW-0028">Amino-acid biosynthesis</keyword>
<evidence type="ECO:0000256" key="6">
    <source>
        <dbReference type="ARBA" id="ARBA00022605"/>
    </source>
</evidence>
<evidence type="ECO:0000313" key="20">
    <source>
        <dbReference type="EMBL" id="KAF6025743.1"/>
    </source>
</evidence>
<evidence type="ECO:0000256" key="3">
    <source>
        <dbReference type="ARBA" id="ARBA00006300"/>
    </source>
</evidence>
<dbReference type="InterPro" id="IPR016162">
    <property type="entry name" value="Ald_DH_N"/>
</dbReference>
<evidence type="ECO:0000256" key="4">
    <source>
        <dbReference type="ARBA" id="ARBA00009302"/>
    </source>
</evidence>
<reference evidence="20" key="1">
    <citation type="submission" date="2020-06" db="EMBL/GenBank/DDBJ databases">
        <title>Draft genome of Bugula neritina, a colonial animal packing powerful symbionts and potential medicines.</title>
        <authorList>
            <person name="Rayko M."/>
        </authorList>
    </citation>
    <scope>NUCLEOTIDE SEQUENCE [LARGE SCALE GENOMIC DNA]</scope>
    <source>
        <strain evidence="20">Kwan_BN1</strain>
    </source>
</reference>
<dbReference type="NCBIfam" id="TIGR01027">
    <property type="entry name" value="proB"/>
    <property type="match status" value="1"/>
</dbReference>
<keyword evidence="12 17" id="KW-0521">NADP</keyword>
<evidence type="ECO:0000256" key="14">
    <source>
        <dbReference type="ARBA" id="ARBA00023268"/>
    </source>
</evidence>
<dbReference type="CDD" id="cd04256">
    <property type="entry name" value="AAK_P5CS_ProBA"/>
    <property type="match status" value="1"/>
</dbReference>
<dbReference type="PANTHER" id="PTHR11063">
    <property type="entry name" value="GLUTAMATE SEMIALDEHYDE DEHYDROGENASE"/>
    <property type="match status" value="1"/>
</dbReference>
<dbReference type="InterPro" id="IPR016161">
    <property type="entry name" value="Ald_DH/histidinol_DH"/>
</dbReference>
<evidence type="ECO:0000256" key="12">
    <source>
        <dbReference type="ARBA" id="ARBA00022857"/>
    </source>
</evidence>
<dbReference type="SUPFAM" id="SSF53633">
    <property type="entry name" value="Carbamate kinase-like"/>
    <property type="match status" value="1"/>
</dbReference>
<evidence type="ECO:0000256" key="5">
    <source>
        <dbReference type="ARBA" id="ARBA00022490"/>
    </source>
</evidence>
<dbReference type="EMBL" id="VXIV02002437">
    <property type="protein sequence ID" value="KAF6025743.1"/>
    <property type="molecule type" value="Genomic_DNA"/>
</dbReference>
<dbReference type="PROSITE" id="PS01223">
    <property type="entry name" value="PROA"/>
    <property type="match status" value="1"/>
</dbReference>
<dbReference type="EC" id="2.7.2.11" evidence="17"/>
<evidence type="ECO:0000256" key="11">
    <source>
        <dbReference type="ARBA" id="ARBA00022840"/>
    </source>
</evidence>
<name>A0A7J7JIU2_BUGNE</name>
<dbReference type="InterPro" id="IPR020593">
    <property type="entry name" value="G-glutamylP_reductase_CS"/>
</dbReference>
<gene>
    <name evidence="20" type="ORF">EB796_015994</name>
</gene>
<evidence type="ECO:0000259" key="18">
    <source>
        <dbReference type="Pfam" id="PF00171"/>
    </source>
</evidence>
<dbReference type="PRINTS" id="PR00474">
    <property type="entry name" value="GLU5KINASE"/>
</dbReference>
<dbReference type="CDD" id="cd07079">
    <property type="entry name" value="ALDH_F18-19_ProA-GPR"/>
    <property type="match status" value="1"/>
</dbReference>
<evidence type="ECO:0000256" key="1">
    <source>
        <dbReference type="ARBA" id="ARBA00004985"/>
    </source>
</evidence>
<evidence type="ECO:0000256" key="8">
    <source>
        <dbReference type="ARBA" id="ARBA00022679"/>
    </source>
</evidence>
<dbReference type="InterPro" id="IPR005766">
    <property type="entry name" value="P5_carboxy_syn"/>
</dbReference>
<comment type="similarity">
    <text evidence="4 17">In the N-terminal section; belongs to the glutamate 5-kinase family.</text>
</comment>
<dbReference type="InterPro" id="IPR036393">
    <property type="entry name" value="AceGlu_kinase-like_sf"/>
</dbReference>
<comment type="pathway">
    <text evidence="2 17">Amino-acid biosynthesis; L-proline biosynthesis; L-glutamate 5-semialdehyde from L-glutamate: step 1/2.</text>
</comment>
<dbReference type="AlphaFoldDB" id="A0A7J7JIU2"/>
<feature type="domain" description="Aldehyde dehydrogenase" evidence="18">
    <location>
        <begin position="337"/>
        <end position="612"/>
    </location>
</feature>
<dbReference type="InterPro" id="IPR001048">
    <property type="entry name" value="Asp/Glu/Uridylate_kinase"/>
</dbReference>
<dbReference type="InterPro" id="IPR016163">
    <property type="entry name" value="Ald_DH_C"/>
</dbReference>
<proteinExistence type="inferred from homology"/>
<dbReference type="FunFam" id="3.40.309.10:FF:000015">
    <property type="entry name" value="Delta-1-pyrroline-5-carboxylate synthase"/>
    <property type="match status" value="1"/>
</dbReference>
<evidence type="ECO:0000256" key="16">
    <source>
        <dbReference type="ARBA" id="ARBA00049141"/>
    </source>
</evidence>
<dbReference type="InterPro" id="IPR000965">
    <property type="entry name" value="GPR_dom"/>
</dbReference>
<dbReference type="GO" id="GO:0005739">
    <property type="term" value="C:mitochondrion"/>
    <property type="evidence" value="ECO:0007669"/>
    <property type="project" value="UniProtKB-UniRule"/>
</dbReference>
<dbReference type="NCBIfam" id="NF001221">
    <property type="entry name" value="PRK00197.1"/>
    <property type="match status" value="1"/>
</dbReference>
<evidence type="ECO:0000256" key="17">
    <source>
        <dbReference type="PIRNR" id="PIRNR036429"/>
    </source>
</evidence>
<dbReference type="InterPro" id="IPR041744">
    <property type="entry name" value="G5K_ProBA"/>
</dbReference>
<dbReference type="GO" id="GO:0004350">
    <property type="term" value="F:glutamate-5-semialdehyde dehydrogenase activity"/>
    <property type="evidence" value="ECO:0007669"/>
    <property type="project" value="UniProtKB-UniRule"/>
</dbReference>
<keyword evidence="11 17" id="KW-0067">ATP-binding</keyword>
<dbReference type="PIRSF" id="PIRSF036429">
    <property type="entry name" value="P5C_syn"/>
    <property type="match status" value="1"/>
</dbReference>
<dbReference type="UniPathway" id="UPA00098">
    <property type="reaction ID" value="UER00359"/>
</dbReference>
<dbReference type="Pfam" id="PF00171">
    <property type="entry name" value="Aldedh"/>
    <property type="match status" value="1"/>
</dbReference>
<organism evidence="20 21">
    <name type="scientific">Bugula neritina</name>
    <name type="common">Brown bryozoan</name>
    <name type="synonym">Sertularia neritina</name>
    <dbReference type="NCBI Taxonomy" id="10212"/>
    <lineage>
        <taxon>Eukaryota</taxon>
        <taxon>Metazoa</taxon>
        <taxon>Spiralia</taxon>
        <taxon>Lophotrochozoa</taxon>
        <taxon>Bryozoa</taxon>
        <taxon>Gymnolaemata</taxon>
        <taxon>Cheilostomatida</taxon>
        <taxon>Flustrina</taxon>
        <taxon>Buguloidea</taxon>
        <taxon>Bugulidae</taxon>
        <taxon>Bugula</taxon>
    </lineage>
</organism>
<dbReference type="NCBIfam" id="TIGR00407">
    <property type="entry name" value="proA"/>
    <property type="match status" value="1"/>
</dbReference>
<dbReference type="OrthoDB" id="1934954at2759"/>
<dbReference type="InterPro" id="IPR019797">
    <property type="entry name" value="Glutamate_5-kinase_CS"/>
</dbReference>
<evidence type="ECO:0000256" key="15">
    <source>
        <dbReference type="ARBA" id="ARBA00049024"/>
    </source>
</evidence>
<protein>
    <recommendedName>
        <fullName evidence="17">Delta-1-pyrroline-5-carboxylate synthase</fullName>
    </recommendedName>
    <domain>
        <recommendedName>
            <fullName evidence="17">Glutamate 5-kinase</fullName>
            <shortName evidence="17">GK</shortName>
            <ecNumber evidence="17">2.7.2.11</ecNumber>
        </recommendedName>
        <alternativeName>
            <fullName evidence="17">Gamma-glutamyl kinase</fullName>
        </alternativeName>
    </domain>
    <domain>
        <recommendedName>
            <fullName evidence="17">Gamma-glutamyl phosphate reductase</fullName>
            <shortName evidence="17">GPR</shortName>
            <ecNumber evidence="17">1.2.1.41</ecNumber>
        </recommendedName>
        <alternativeName>
            <fullName evidence="17">Glutamate-5-semialdehyde dehydrogenase</fullName>
        </alternativeName>
        <alternativeName>
            <fullName evidence="17">Glutamyl-gamma-semialdehyde dehydrogenase</fullName>
        </alternativeName>
    </domain>
</protein>
<keyword evidence="13 17" id="KW-0560">Oxidoreductase</keyword>
<evidence type="ECO:0000313" key="21">
    <source>
        <dbReference type="Proteomes" id="UP000593567"/>
    </source>
</evidence>
<dbReference type="FunFam" id="3.40.1160.10:FF:000006">
    <property type="entry name" value="Glutamate 5-kinase"/>
    <property type="match status" value="1"/>
</dbReference>
<evidence type="ECO:0000256" key="2">
    <source>
        <dbReference type="ARBA" id="ARBA00005185"/>
    </source>
</evidence>
<dbReference type="EC" id="1.2.1.41" evidence="17"/>
<comment type="pathway">
    <text evidence="1 17">Amino-acid biosynthesis; L-proline biosynthesis; L-glutamate 5-semialdehyde from L-glutamate: step 2/2.</text>
</comment>
<dbReference type="Gene3D" id="3.40.605.10">
    <property type="entry name" value="Aldehyde Dehydrogenase, Chain A, domain 1"/>
    <property type="match status" value="1"/>
</dbReference>
<dbReference type="NCBIfam" id="TIGR01092">
    <property type="entry name" value="P5CS"/>
    <property type="match status" value="1"/>
</dbReference>
<dbReference type="SUPFAM" id="SSF53720">
    <property type="entry name" value="ALDH-like"/>
    <property type="match status" value="1"/>
</dbReference>
<evidence type="ECO:0000256" key="10">
    <source>
        <dbReference type="ARBA" id="ARBA00022777"/>
    </source>
</evidence>
<dbReference type="HAMAP" id="MF_00456">
    <property type="entry name" value="ProB"/>
    <property type="match status" value="1"/>
</dbReference>
<dbReference type="PANTHER" id="PTHR11063:SF8">
    <property type="entry name" value="DELTA-1-PYRROLINE-5-CARBOXYLATE SYNTHASE"/>
    <property type="match status" value="1"/>
</dbReference>